<protein>
    <submittedName>
        <fullName evidence="3">Uncharacterized protein</fullName>
    </submittedName>
</protein>
<organism evidence="3 4">
    <name type="scientific">Cyclotella cryptica</name>
    <dbReference type="NCBI Taxonomy" id="29204"/>
    <lineage>
        <taxon>Eukaryota</taxon>
        <taxon>Sar</taxon>
        <taxon>Stramenopiles</taxon>
        <taxon>Ochrophyta</taxon>
        <taxon>Bacillariophyta</taxon>
        <taxon>Coscinodiscophyceae</taxon>
        <taxon>Thalassiosirophycidae</taxon>
        <taxon>Stephanodiscales</taxon>
        <taxon>Stephanodiscaceae</taxon>
        <taxon>Cyclotella</taxon>
    </lineage>
</organism>
<feature type="transmembrane region" description="Helical" evidence="2">
    <location>
        <begin position="127"/>
        <end position="144"/>
    </location>
</feature>
<sequence length="360" mass="41897">MTKIIEAVVILAVATQIIPPHHAPPIIRPVAASGILGDLASTLNERLFPPEDYINYDVETKTLSIVEISEMRARDIKRRLARTHGYGADELARMIDKKDLINTLSFEEHKVYQQEVERRKWRRFKTTVIYTCVAVLVVMFWPLLRHAWEVAHVNFVVYTDRRKHEISRCREFHSFKGYFGIFLLFIIDMLTFWLSTSVLLSWVMTSKYFFPTPNIPIRPVELLTPKGHDAGAFGKYGINIGPMIISWFFRFLSGRVEGMIGTAMSDAFQNQRRKEKEEMKRRRKEERAKEKEERRAAKKDAKGIAKEIARQRDSVDVKKDYDEKLRKFDDIPAESMERNTNNNAFMGAHGFSTSNFDDID</sequence>
<keyword evidence="2" id="KW-1133">Transmembrane helix</keyword>
<feature type="compositionally biased region" description="Basic and acidic residues" evidence="1">
    <location>
        <begin position="272"/>
        <end position="317"/>
    </location>
</feature>
<dbReference type="EMBL" id="JABMIG020000055">
    <property type="protein sequence ID" value="KAL3797393.1"/>
    <property type="molecule type" value="Genomic_DNA"/>
</dbReference>
<reference evidence="3 4" key="1">
    <citation type="journal article" date="2020" name="G3 (Bethesda)">
        <title>Improved Reference Genome for Cyclotella cryptica CCMP332, a Model for Cell Wall Morphogenesis, Salinity Adaptation, and Lipid Production in Diatoms (Bacillariophyta).</title>
        <authorList>
            <person name="Roberts W.R."/>
            <person name="Downey K.M."/>
            <person name="Ruck E.C."/>
            <person name="Traller J.C."/>
            <person name="Alverson A.J."/>
        </authorList>
    </citation>
    <scope>NUCLEOTIDE SEQUENCE [LARGE SCALE GENOMIC DNA]</scope>
    <source>
        <strain evidence="3 4">CCMP332</strain>
    </source>
</reference>
<evidence type="ECO:0000256" key="1">
    <source>
        <dbReference type="SAM" id="MobiDB-lite"/>
    </source>
</evidence>
<keyword evidence="2" id="KW-0812">Transmembrane</keyword>
<keyword evidence="2" id="KW-0472">Membrane</keyword>
<gene>
    <name evidence="3" type="ORF">HJC23_010519</name>
</gene>
<proteinExistence type="predicted"/>
<evidence type="ECO:0000256" key="2">
    <source>
        <dbReference type="SAM" id="Phobius"/>
    </source>
</evidence>
<evidence type="ECO:0000313" key="3">
    <source>
        <dbReference type="EMBL" id="KAL3797393.1"/>
    </source>
</evidence>
<accession>A0ABD3QAI5</accession>
<feature type="compositionally biased region" description="Polar residues" evidence="1">
    <location>
        <begin position="351"/>
        <end position="360"/>
    </location>
</feature>
<feature type="transmembrane region" description="Helical" evidence="2">
    <location>
        <begin position="178"/>
        <end position="203"/>
    </location>
</feature>
<keyword evidence="4" id="KW-1185">Reference proteome</keyword>
<dbReference type="AlphaFoldDB" id="A0ABD3QAI5"/>
<feature type="region of interest" description="Disordered" evidence="1">
    <location>
        <begin position="270"/>
        <end position="317"/>
    </location>
</feature>
<evidence type="ECO:0000313" key="4">
    <source>
        <dbReference type="Proteomes" id="UP001516023"/>
    </source>
</evidence>
<comment type="caution">
    <text evidence="3">The sequence shown here is derived from an EMBL/GenBank/DDBJ whole genome shotgun (WGS) entry which is preliminary data.</text>
</comment>
<feature type="region of interest" description="Disordered" evidence="1">
    <location>
        <begin position="331"/>
        <end position="360"/>
    </location>
</feature>
<name>A0ABD3QAI5_9STRA</name>
<dbReference type="Proteomes" id="UP001516023">
    <property type="component" value="Unassembled WGS sequence"/>
</dbReference>